<sequence>MQIPSRPPVVVGVDGTAAGLAAVRLAAREAVSRGTLLSVVHAFSWDEAEARGTASRVVEEAVTTAQRSTPGVDVRGQLVDGPAGRVLRKLSRTATLLVLGADDLAATGRLPPTSPLLEAVSQAWCPVVVARAPRPPSGRVIAAVDGSVPSVLALRYAAEDARRRGIPLDVAHVGDEDAGRQVLDRVIAAVPGLPPLRRRVLAGPPAATLIRASRRAGLIVLGPRGAGGAGRFGSVADALLRHGGCPTVFVHGRREPAGKSKPGHLTGQFRPVASGPLLR</sequence>
<reference evidence="3 4" key="1">
    <citation type="submission" date="2020-08" db="EMBL/GenBank/DDBJ databases">
        <title>Whole genome shotgun sequence of Actinoplanes ianthinogenes NBRC 13996.</title>
        <authorList>
            <person name="Komaki H."/>
            <person name="Tamura T."/>
        </authorList>
    </citation>
    <scope>NUCLEOTIDE SEQUENCE [LARGE SCALE GENOMIC DNA]</scope>
    <source>
        <strain evidence="3 4">NBRC 13996</strain>
    </source>
</reference>
<dbReference type="InterPro" id="IPR006016">
    <property type="entry name" value="UspA"/>
</dbReference>
<dbReference type="Gene3D" id="3.40.50.620">
    <property type="entry name" value="HUPs"/>
    <property type="match status" value="2"/>
</dbReference>
<name>A0ABM7LME8_9ACTN</name>
<dbReference type="EMBL" id="AP023356">
    <property type="protein sequence ID" value="BCJ40435.1"/>
    <property type="molecule type" value="Genomic_DNA"/>
</dbReference>
<gene>
    <name evidence="3" type="ORF">Aiant_10920</name>
</gene>
<dbReference type="PANTHER" id="PTHR46553:SF3">
    <property type="entry name" value="ADENINE NUCLEOTIDE ALPHA HYDROLASES-LIKE SUPERFAMILY PROTEIN"/>
    <property type="match status" value="1"/>
</dbReference>
<protein>
    <submittedName>
        <fullName evidence="3">Universal stress protein</fullName>
    </submittedName>
</protein>
<dbReference type="InterPro" id="IPR014729">
    <property type="entry name" value="Rossmann-like_a/b/a_fold"/>
</dbReference>
<feature type="domain" description="UspA" evidence="2">
    <location>
        <begin position="8"/>
        <end position="131"/>
    </location>
</feature>
<evidence type="ECO:0000259" key="2">
    <source>
        <dbReference type="Pfam" id="PF00582"/>
    </source>
</evidence>
<dbReference type="Proteomes" id="UP000676967">
    <property type="component" value="Chromosome"/>
</dbReference>
<feature type="domain" description="UspA" evidence="2">
    <location>
        <begin position="188"/>
        <end position="251"/>
    </location>
</feature>
<evidence type="ECO:0000313" key="4">
    <source>
        <dbReference type="Proteomes" id="UP000676967"/>
    </source>
</evidence>
<dbReference type="Pfam" id="PF00582">
    <property type="entry name" value="Usp"/>
    <property type="match status" value="3"/>
</dbReference>
<keyword evidence="4" id="KW-1185">Reference proteome</keyword>
<proteinExistence type="predicted"/>
<feature type="region of interest" description="Disordered" evidence="1">
    <location>
        <begin position="254"/>
        <end position="279"/>
    </location>
</feature>
<dbReference type="PANTHER" id="PTHR46553">
    <property type="entry name" value="ADENINE NUCLEOTIDE ALPHA HYDROLASES-LIKE SUPERFAMILY PROTEIN"/>
    <property type="match status" value="1"/>
</dbReference>
<evidence type="ECO:0000313" key="3">
    <source>
        <dbReference type="EMBL" id="BCJ40435.1"/>
    </source>
</evidence>
<evidence type="ECO:0000256" key="1">
    <source>
        <dbReference type="SAM" id="MobiDB-lite"/>
    </source>
</evidence>
<organism evidence="3 4">
    <name type="scientific">Actinoplanes ianthinogenes</name>
    <dbReference type="NCBI Taxonomy" id="122358"/>
    <lineage>
        <taxon>Bacteria</taxon>
        <taxon>Bacillati</taxon>
        <taxon>Actinomycetota</taxon>
        <taxon>Actinomycetes</taxon>
        <taxon>Micromonosporales</taxon>
        <taxon>Micromonosporaceae</taxon>
        <taxon>Actinoplanes</taxon>
    </lineage>
</organism>
<dbReference type="RefSeq" id="WP_189331232.1">
    <property type="nucleotide sequence ID" value="NZ_AP023356.1"/>
</dbReference>
<accession>A0ABM7LME8</accession>
<dbReference type="SUPFAM" id="SSF52402">
    <property type="entry name" value="Adenine nucleotide alpha hydrolases-like"/>
    <property type="match status" value="2"/>
</dbReference>
<feature type="domain" description="UspA" evidence="2">
    <location>
        <begin position="139"/>
        <end position="178"/>
    </location>
</feature>